<protein>
    <recommendedName>
        <fullName evidence="2">J domain-containing protein</fullName>
    </recommendedName>
</protein>
<dbReference type="SMART" id="SM00271">
    <property type="entry name" value="DnaJ"/>
    <property type="match status" value="1"/>
</dbReference>
<feature type="compositionally biased region" description="Polar residues" evidence="1">
    <location>
        <begin position="619"/>
        <end position="642"/>
    </location>
</feature>
<dbReference type="PANTHER" id="PTHR44144">
    <property type="entry name" value="DNAJ HOMOLOG SUBFAMILY C MEMBER 9"/>
    <property type="match status" value="1"/>
</dbReference>
<gene>
    <name evidence="3" type="ORF">BTJ68_11479</name>
</gene>
<evidence type="ECO:0000256" key="1">
    <source>
        <dbReference type="SAM" id="MobiDB-lite"/>
    </source>
</evidence>
<dbReference type="Gene3D" id="1.10.287.110">
    <property type="entry name" value="DnaJ domain"/>
    <property type="match status" value="1"/>
</dbReference>
<feature type="compositionally biased region" description="Basic and acidic residues" evidence="1">
    <location>
        <begin position="295"/>
        <end position="321"/>
    </location>
</feature>
<evidence type="ECO:0000259" key="2">
    <source>
        <dbReference type="PROSITE" id="PS50076"/>
    </source>
</evidence>
<feature type="compositionally biased region" description="Acidic residues" evidence="1">
    <location>
        <begin position="220"/>
        <end position="231"/>
    </location>
</feature>
<feature type="compositionally biased region" description="Basic and acidic residues" evidence="1">
    <location>
        <begin position="252"/>
        <end position="261"/>
    </location>
</feature>
<name>A0A1Z5SU94_HORWE</name>
<feature type="compositionally biased region" description="Basic and acidic residues" evidence="1">
    <location>
        <begin position="168"/>
        <end position="210"/>
    </location>
</feature>
<dbReference type="Proteomes" id="UP000194280">
    <property type="component" value="Unassembled WGS sequence"/>
</dbReference>
<dbReference type="GO" id="GO:0005634">
    <property type="term" value="C:nucleus"/>
    <property type="evidence" value="ECO:0007669"/>
    <property type="project" value="TreeGrafter"/>
</dbReference>
<proteinExistence type="predicted"/>
<dbReference type="Pfam" id="PF00226">
    <property type="entry name" value="DnaJ"/>
    <property type="match status" value="1"/>
</dbReference>
<feature type="compositionally biased region" description="Basic and acidic residues" evidence="1">
    <location>
        <begin position="337"/>
        <end position="362"/>
    </location>
</feature>
<dbReference type="InterPro" id="IPR036869">
    <property type="entry name" value="J_dom_sf"/>
</dbReference>
<feature type="compositionally biased region" description="Polar residues" evidence="1">
    <location>
        <begin position="536"/>
        <end position="548"/>
    </location>
</feature>
<feature type="compositionally biased region" description="Basic and acidic residues" evidence="1">
    <location>
        <begin position="497"/>
        <end position="509"/>
    </location>
</feature>
<dbReference type="STRING" id="1157616.A0A1Z5SU94"/>
<keyword evidence="4" id="KW-1185">Reference proteome</keyword>
<feature type="region of interest" description="Disordered" evidence="1">
    <location>
        <begin position="87"/>
        <end position="642"/>
    </location>
</feature>
<dbReference type="CDD" id="cd06257">
    <property type="entry name" value="DnaJ"/>
    <property type="match status" value="1"/>
</dbReference>
<feature type="compositionally biased region" description="Basic and acidic residues" evidence="1">
    <location>
        <begin position="87"/>
        <end position="111"/>
    </location>
</feature>
<dbReference type="OrthoDB" id="10250354at2759"/>
<dbReference type="SUPFAM" id="SSF46565">
    <property type="entry name" value="Chaperone J-domain"/>
    <property type="match status" value="1"/>
</dbReference>
<dbReference type="GO" id="GO:0005737">
    <property type="term" value="C:cytoplasm"/>
    <property type="evidence" value="ECO:0007669"/>
    <property type="project" value="TreeGrafter"/>
</dbReference>
<dbReference type="InterPro" id="IPR001623">
    <property type="entry name" value="DnaJ_domain"/>
</dbReference>
<reference evidence="3 4" key="1">
    <citation type="submission" date="2017-01" db="EMBL/GenBank/DDBJ databases">
        <title>The recent genome duplication of the halophilic yeast Hortaea werneckii: insights from long-read sequencing.</title>
        <authorList>
            <person name="Sinha S."/>
            <person name="Flibotte S."/>
            <person name="Neira M."/>
            <person name="Lenassi M."/>
            <person name="Gostincar C."/>
            <person name="Stajich J.E."/>
            <person name="Nislow C.E."/>
        </authorList>
    </citation>
    <scope>NUCLEOTIDE SEQUENCE [LARGE SCALE GENOMIC DNA]</scope>
    <source>
        <strain evidence="3 4">EXF-2000</strain>
    </source>
</reference>
<comment type="caution">
    <text evidence="3">The sequence shown here is derived from an EMBL/GenBank/DDBJ whole genome shotgun (WGS) entry which is preliminary data.</text>
</comment>
<dbReference type="InParanoid" id="A0A1Z5SU94"/>
<organism evidence="3 4">
    <name type="scientific">Hortaea werneckii EXF-2000</name>
    <dbReference type="NCBI Taxonomy" id="1157616"/>
    <lineage>
        <taxon>Eukaryota</taxon>
        <taxon>Fungi</taxon>
        <taxon>Dikarya</taxon>
        <taxon>Ascomycota</taxon>
        <taxon>Pezizomycotina</taxon>
        <taxon>Dothideomycetes</taxon>
        <taxon>Dothideomycetidae</taxon>
        <taxon>Mycosphaerellales</taxon>
        <taxon>Teratosphaeriaceae</taxon>
        <taxon>Hortaea</taxon>
    </lineage>
</organism>
<dbReference type="GO" id="GO:0031072">
    <property type="term" value="F:heat shock protein binding"/>
    <property type="evidence" value="ECO:0007669"/>
    <property type="project" value="TreeGrafter"/>
</dbReference>
<evidence type="ECO:0000313" key="4">
    <source>
        <dbReference type="Proteomes" id="UP000194280"/>
    </source>
</evidence>
<feature type="compositionally biased region" description="Basic and acidic residues" evidence="1">
    <location>
        <begin position="599"/>
        <end position="610"/>
    </location>
</feature>
<evidence type="ECO:0000313" key="3">
    <source>
        <dbReference type="EMBL" id="OTA24338.1"/>
    </source>
</evidence>
<feature type="compositionally biased region" description="Low complexity" evidence="1">
    <location>
        <begin position="512"/>
        <end position="530"/>
    </location>
</feature>
<feature type="domain" description="J" evidence="2">
    <location>
        <begin position="8"/>
        <end position="76"/>
    </location>
</feature>
<dbReference type="EMBL" id="MUNK01000249">
    <property type="protein sequence ID" value="OTA24338.1"/>
    <property type="molecule type" value="Genomic_DNA"/>
</dbReference>
<feature type="compositionally biased region" description="Low complexity" evidence="1">
    <location>
        <begin position="553"/>
        <end position="564"/>
    </location>
</feature>
<feature type="compositionally biased region" description="Polar residues" evidence="1">
    <location>
        <begin position="482"/>
        <end position="491"/>
    </location>
</feature>
<dbReference type="InterPro" id="IPR052594">
    <property type="entry name" value="J_domain-containing_protein"/>
</dbReference>
<feature type="compositionally biased region" description="Basic and acidic residues" evidence="1">
    <location>
        <begin position="405"/>
        <end position="424"/>
    </location>
</feature>
<dbReference type="AlphaFoldDB" id="A0A1Z5SU94"/>
<dbReference type="PROSITE" id="PS50076">
    <property type="entry name" value="DNAJ_2"/>
    <property type="match status" value="1"/>
</dbReference>
<dbReference type="PRINTS" id="PR00625">
    <property type="entry name" value="JDOMAIN"/>
</dbReference>
<feature type="compositionally biased region" description="Polar residues" evidence="1">
    <location>
        <begin position="425"/>
        <end position="434"/>
    </location>
</feature>
<sequence length="642" mass="73704">MSSPLPEDPYISLGVAKDATPQNIKTQYRKLVLKFHPDKVQDPALKQAAVDQFHKIQKAYEVVGDEDKRAKYDAQCKLAQLRKEVMEREKMGENVSGRADKRSSAAYDDRASMYSSRPAKTSAPKYEERRPGHASTASQSEYFDPLRPASRKETTSERTTKRPSSRVSTRDDRDLRARAVGREAERAKNREREARRDREIQRERDRKTAYEKLANANAEGDSDSESEDEYEVQDRRRKREDEMRRWRATQEQARREREEAARAAYYDSEERARKLYSQYDEAREYIGKGAPLRKRSPEDDRQSTRPASSKDKVEYIKRSEGRPSVMIRRGSVRSKASSREPADRRNSQRRASNDDAAHESRKPPPLTTSKSSPADVKLPFEKQQRTQSMQVPQDKEDVPPPPRFRRAETMPHMNVREGRKREPQKSSGLRQTETADGMPSPGPTPSTPPSKYTYRQEYADDNEYPTPDGYRTELREPVPGAQKTNRYTRSPSPMREAPMREAPMREAPERPPMVSRASSARYPPSSAPRPNHSRRTSTSYVYSPSTQGVEAYSRPSLSREPSSRTYGEIPSAATREQRADARSPRQPHGKYSPPPESVRYSKEFRPEDIRVQSGYGSRRPSTASTTRPSYSRHSSYNPVFVK</sequence>
<accession>A0A1Z5SU94</accession>
<feature type="compositionally biased region" description="Basic and acidic residues" evidence="1">
    <location>
        <begin position="150"/>
        <end position="160"/>
    </location>
</feature>
<dbReference type="PANTHER" id="PTHR44144:SF1">
    <property type="entry name" value="DNAJ HOMOLOG SUBFAMILY C MEMBER 9"/>
    <property type="match status" value="1"/>
</dbReference>
<dbReference type="VEuPathDB" id="FungiDB:BTJ68_11479"/>